<dbReference type="EMBL" id="CM001887">
    <property type="protein sequence ID" value="EOY34429.1"/>
    <property type="molecule type" value="Genomic_DNA"/>
</dbReference>
<protein>
    <submittedName>
        <fullName evidence="2">Uncharacterized protein</fullName>
    </submittedName>
</protein>
<dbReference type="AlphaFoldDB" id="A0A061H0A2"/>
<dbReference type="Proteomes" id="UP000026915">
    <property type="component" value="Chromosome 9"/>
</dbReference>
<name>A0A061H0A2_THECC</name>
<evidence type="ECO:0000313" key="3">
    <source>
        <dbReference type="Proteomes" id="UP000026915"/>
    </source>
</evidence>
<gene>
    <name evidence="2" type="ORF">TCM_042110</name>
</gene>
<keyword evidence="3" id="KW-1185">Reference proteome</keyword>
<keyword evidence="1" id="KW-0472">Membrane</keyword>
<dbReference type="InParanoid" id="A0A061H0A2"/>
<accession>A0A061H0A2</accession>
<keyword evidence="1" id="KW-0812">Transmembrane</keyword>
<dbReference type="Gramene" id="EOY34429">
    <property type="protein sequence ID" value="EOY34429"/>
    <property type="gene ID" value="TCM_042110"/>
</dbReference>
<feature type="transmembrane region" description="Helical" evidence="1">
    <location>
        <begin position="63"/>
        <end position="80"/>
    </location>
</feature>
<proteinExistence type="predicted"/>
<dbReference type="HOGENOM" id="CLU_2390454_0_0_1"/>
<organism evidence="2 3">
    <name type="scientific">Theobroma cacao</name>
    <name type="common">Cacao</name>
    <name type="synonym">Cocoa</name>
    <dbReference type="NCBI Taxonomy" id="3641"/>
    <lineage>
        <taxon>Eukaryota</taxon>
        <taxon>Viridiplantae</taxon>
        <taxon>Streptophyta</taxon>
        <taxon>Embryophyta</taxon>
        <taxon>Tracheophyta</taxon>
        <taxon>Spermatophyta</taxon>
        <taxon>Magnoliopsida</taxon>
        <taxon>eudicotyledons</taxon>
        <taxon>Gunneridae</taxon>
        <taxon>Pentapetalae</taxon>
        <taxon>rosids</taxon>
        <taxon>malvids</taxon>
        <taxon>Malvales</taxon>
        <taxon>Malvaceae</taxon>
        <taxon>Byttnerioideae</taxon>
        <taxon>Theobroma</taxon>
    </lineage>
</organism>
<sequence>MLDKTYFLGMAAYEVICGLTLRQAVSVSVKCTELFPFFYLSVFIFAFLPLFVFFLSFARLFTYFYAIYYYYCYFHNSFFLSSNKFVANKIDTTR</sequence>
<evidence type="ECO:0000313" key="2">
    <source>
        <dbReference type="EMBL" id="EOY34429.1"/>
    </source>
</evidence>
<evidence type="ECO:0000256" key="1">
    <source>
        <dbReference type="SAM" id="Phobius"/>
    </source>
</evidence>
<reference evidence="2 3" key="1">
    <citation type="journal article" date="2013" name="Genome Biol.">
        <title>The genome sequence of the most widely cultivated cacao type and its use to identify candidate genes regulating pod color.</title>
        <authorList>
            <person name="Motamayor J.C."/>
            <person name="Mockaitis K."/>
            <person name="Schmutz J."/>
            <person name="Haiminen N."/>
            <person name="Iii D.L."/>
            <person name="Cornejo O."/>
            <person name="Findley S.D."/>
            <person name="Zheng P."/>
            <person name="Utro F."/>
            <person name="Royaert S."/>
            <person name="Saski C."/>
            <person name="Jenkins J."/>
            <person name="Podicheti R."/>
            <person name="Zhao M."/>
            <person name="Scheffler B.E."/>
            <person name="Stack J.C."/>
            <person name="Feltus F.A."/>
            <person name="Mustiga G.M."/>
            <person name="Amores F."/>
            <person name="Phillips W."/>
            <person name="Marelli J.P."/>
            <person name="May G.D."/>
            <person name="Shapiro H."/>
            <person name="Ma J."/>
            <person name="Bustamante C.D."/>
            <person name="Schnell R.J."/>
            <person name="Main D."/>
            <person name="Gilbert D."/>
            <person name="Parida L."/>
            <person name="Kuhn D.N."/>
        </authorList>
    </citation>
    <scope>NUCLEOTIDE SEQUENCE [LARGE SCALE GENOMIC DNA]</scope>
    <source>
        <strain evidence="3">cv. Matina 1-6</strain>
    </source>
</reference>
<keyword evidence="1" id="KW-1133">Transmembrane helix</keyword>
<feature type="transmembrane region" description="Helical" evidence="1">
    <location>
        <begin position="37"/>
        <end position="57"/>
    </location>
</feature>